<accession>A0A0W0RRG0</accession>
<reference evidence="1 2" key="1">
    <citation type="submission" date="2015-11" db="EMBL/GenBank/DDBJ databases">
        <title>Genomic analysis of 38 Legionella species identifies large and diverse effector repertoires.</title>
        <authorList>
            <person name="Burstein D."/>
            <person name="Amaro F."/>
            <person name="Zusman T."/>
            <person name="Lifshitz Z."/>
            <person name="Cohen O."/>
            <person name="Gilbert J.A."/>
            <person name="Pupko T."/>
            <person name="Shuman H.A."/>
            <person name="Segal G."/>
        </authorList>
    </citation>
    <scope>NUCLEOTIDE SEQUENCE [LARGE SCALE GENOMIC DNA]</scope>
    <source>
        <strain evidence="1 2">WIGA</strain>
    </source>
</reference>
<organism evidence="1 2">
    <name type="scientific">Legionella bozemanae</name>
    <name type="common">Fluoribacter bozemanae</name>
    <dbReference type="NCBI Taxonomy" id="447"/>
    <lineage>
        <taxon>Bacteria</taxon>
        <taxon>Pseudomonadati</taxon>
        <taxon>Pseudomonadota</taxon>
        <taxon>Gammaproteobacteria</taxon>
        <taxon>Legionellales</taxon>
        <taxon>Legionellaceae</taxon>
        <taxon>Legionella</taxon>
    </lineage>
</organism>
<gene>
    <name evidence="1" type="ORF">Lboz_2286</name>
</gene>
<dbReference type="AlphaFoldDB" id="A0A0W0RRG0"/>
<dbReference type="Proteomes" id="UP000054695">
    <property type="component" value="Unassembled WGS sequence"/>
</dbReference>
<comment type="caution">
    <text evidence="1">The sequence shown here is derived from an EMBL/GenBank/DDBJ whole genome shotgun (WGS) entry which is preliminary data.</text>
</comment>
<sequence length="251" mass="27939">MFRKISFFGLGQKSTYSTPSSVPYSDYQLLTEIDVPATSVAWHRIHGESPKDVTKDGFSGREDFPKDNLKSYIAFNTKFGGFGGTISIAKALEFAQNGANNISNYLYSSVNPNKKISIPAFIRETADMISESTTTSKICEMEVMAVGSIPAECIFYATNELDKFAKDEEVENLMHRTNSKLPATYKRSDVDTPAAILLHLIKTGCTSIIETGIKSKSFDLEEMRLLAKQPEYSKLAIFLEDMVSAEKFSNR</sequence>
<keyword evidence="2" id="KW-1185">Reference proteome</keyword>
<proteinExistence type="predicted"/>
<dbReference type="PATRIC" id="fig|447.4.peg.2420"/>
<evidence type="ECO:0008006" key="3">
    <source>
        <dbReference type="Google" id="ProtNLM"/>
    </source>
</evidence>
<dbReference type="EMBL" id="LNXU01000019">
    <property type="protein sequence ID" value="KTC73640.1"/>
    <property type="molecule type" value="Genomic_DNA"/>
</dbReference>
<protein>
    <recommendedName>
        <fullName evidence="3">Dot/Icm T4SS effector</fullName>
    </recommendedName>
</protein>
<name>A0A0W0RRG0_LEGBO</name>
<evidence type="ECO:0000313" key="1">
    <source>
        <dbReference type="EMBL" id="KTC73640.1"/>
    </source>
</evidence>
<dbReference type="RefSeq" id="WP_058459886.1">
    <property type="nucleotide sequence ID" value="NZ_CAAAIY010000006.1"/>
</dbReference>
<dbReference type="STRING" id="447.Lboz_2286"/>
<evidence type="ECO:0000313" key="2">
    <source>
        <dbReference type="Proteomes" id="UP000054695"/>
    </source>
</evidence>
<dbReference type="Gene3D" id="3.90.210.10">
    <property type="entry name" value="Heat-Labile Enterotoxin, subunit A"/>
    <property type="match status" value="1"/>
</dbReference>